<sequence>MIKPNKLKALVGWQYLVSMLFWIIYTAVIITFLILFINERDRINNANDVSTTLAEIAAGKKSAEQVQETYKNLMSITYPLIDFSLLSFNFFGENNNVTDWSAAWNQRATNINMAYSYLFITGMIALIALCYYIVIIIKIAQRHRFEVRYGLSTTFPNDYVIFNPRMYLNFLTNLTIIFSFFNFLTTLITLIYVILLVLVSYFFWYLLNRQTEVLVSHKWWKAANFSFFITVLLIQNGYTLIKAMFVTKFGVDLDLIVSIIIPIGTITVIISVFIKNMLSTKVTGVRNAIKTIGAKVSSFRIFYYTEKEKALEDYAFVTQLPTLVKKPLSNNNITREQAYELMKIIDETVAFFDKHLLKEKEKNYMLYHLFNQITDVSEIAEIKANILKIEEKQKAKNDKHSKIMA</sequence>
<keyword evidence="1" id="KW-0812">Transmembrane</keyword>
<dbReference type="Proteomes" id="UP000062963">
    <property type="component" value="Chromosome"/>
</dbReference>
<reference evidence="2 3" key="1">
    <citation type="journal article" date="2015" name="Genome Announc.">
        <title>Complete Genome Sequence of Spiroplasma kunkelii Strain CR2-3x, Causal Agent of Corn Stunt Disease in Zea mays L.</title>
        <authorList>
            <person name="Davis R.E."/>
            <person name="Shao J."/>
            <person name="Dally E.L."/>
            <person name="Zhao Y."/>
            <person name="Gasparich G.E."/>
            <person name="Gaynor B.J."/>
            <person name="Athey J.C."/>
            <person name="Harrison N.A."/>
            <person name="Donofrio N."/>
        </authorList>
    </citation>
    <scope>NUCLEOTIDE SEQUENCE [LARGE SCALE GENOMIC DNA]</scope>
    <source>
        <strain evidence="2 3">CR2-3x</strain>
    </source>
</reference>
<feature type="transmembrane region" description="Helical" evidence="1">
    <location>
        <begin position="12"/>
        <end position="37"/>
    </location>
</feature>
<name>A0A0K2JG48_SPIKU</name>
<feature type="transmembrane region" description="Helical" evidence="1">
    <location>
        <begin position="219"/>
        <end position="241"/>
    </location>
</feature>
<accession>A0A0K2JG48</accession>
<evidence type="ECO:0000256" key="1">
    <source>
        <dbReference type="SAM" id="Phobius"/>
    </source>
</evidence>
<keyword evidence="3" id="KW-1185">Reference proteome</keyword>
<feature type="transmembrane region" description="Helical" evidence="1">
    <location>
        <begin position="253"/>
        <end position="274"/>
    </location>
</feature>
<dbReference type="EMBL" id="CP010899">
    <property type="protein sequence ID" value="ALA97403.1"/>
    <property type="molecule type" value="Genomic_DNA"/>
</dbReference>
<dbReference type="AlphaFoldDB" id="A0A0K2JG48"/>
<evidence type="ECO:0000313" key="2">
    <source>
        <dbReference type="EMBL" id="ALA97403.1"/>
    </source>
</evidence>
<dbReference type="PATRIC" id="fig|273035.7.peg.598"/>
<evidence type="ECO:0000313" key="3">
    <source>
        <dbReference type="Proteomes" id="UP000062963"/>
    </source>
</evidence>
<proteinExistence type="predicted"/>
<feature type="transmembrane region" description="Helical" evidence="1">
    <location>
        <begin position="190"/>
        <end position="207"/>
    </location>
</feature>
<keyword evidence="1" id="KW-1133">Transmembrane helix</keyword>
<protein>
    <recommendedName>
        <fullName evidence="4">Transmembrane protein</fullName>
    </recommendedName>
</protein>
<feature type="transmembrane region" description="Helical" evidence="1">
    <location>
        <begin position="114"/>
        <end position="134"/>
    </location>
</feature>
<dbReference type="RefSeq" id="WP_235511300.1">
    <property type="nucleotide sequence ID" value="NZ_CP010899.1"/>
</dbReference>
<dbReference type="KEGG" id="skn:SKUN_00502"/>
<organism evidence="2 3">
    <name type="scientific">Spiroplasma kunkelii CR2-3x</name>
    <dbReference type="NCBI Taxonomy" id="273035"/>
    <lineage>
        <taxon>Bacteria</taxon>
        <taxon>Bacillati</taxon>
        <taxon>Mycoplasmatota</taxon>
        <taxon>Mollicutes</taxon>
        <taxon>Entomoplasmatales</taxon>
        <taxon>Spiroplasmataceae</taxon>
        <taxon>Spiroplasma</taxon>
    </lineage>
</organism>
<keyword evidence="1" id="KW-0472">Membrane</keyword>
<evidence type="ECO:0008006" key="4">
    <source>
        <dbReference type="Google" id="ProtNLM"/>
    </source>
</evidence>
<gene>
    <name evidence="2" type="ORF">SKUN_00502</name>
</gene>